<dbReference type="KEGG" id="wma:WM2015_2235"/>
<evidence type="ECO:0000256" key="2">
    <source>
        <dbReference type="ARBA" id="ARBA00007424"/>
    </source>
</evidence>
<proteinExistence type="inferred from homology"/>
<evidence type="ECO:0000256" key="4">
    <source>
        <dbReference type="ARBA" id="ARBA00022619"/>
    </source>
</evidence>
<comment type="function">
    <text evidence="7">Catalyzes the formation of 6,7-dimethyl-8-ribityllumazine by condensation of 5-amino-6-(D-ribitylamino)uracil with 3,4-dihydroxy-2-butanone 4-phosphate. This is the penultimate step in the biosynthesis of riboflavin.</text>
</comment>
<feature type="active site" description="Proton donor" evidence="7">
    <location>
        <position position="89"/>
    </location>
</feature>
<dbReference type="InterPro" id="IPR034964">
    <property type="entry name" value="LS"/>
</dbReference>
<keyword evidence="5 7" id="KW-0808">Transferase</keyword>
<dbReference type="NCBIfam" id="TIGR00114">
    <property type="entry name" value="lumazine-synth"/>
    <property type="match status" value="1"/>
</dbReference>
<dbReference type="GO" id="GO:0009231">
    <property type="term" value="P:riboflavin biosynthetic process"/>
    <property type="evidence" value="ECO:0007669"/>
    <property type="project" value="UniProtKB-UniRule"/>
</dbReference>
<dbReference type="EC" id="2.5.1.78" evidence="3 7"/>
<dbReference type="Pfam" id="PF00885">
    <property type="entry name" value="DMRL_synthase"/>
    <property type="match status" value="1"/>
</dbReference>
<feature type="binding site" evidence="7">
    <location>
        <position position="23"/>
    </location>
    <ligand>
        <name>5-amino-6-(D-ribitylamino)uracil</name>
        <dbReference type="ChEBI" id="CHEBI:15934"/>
    </ligand>
</feature>
<dbReference type="PANTHER" id="PTHR21058:SF0">
    <property type="entry name" value="6,7-DIMETHYL-8-RIBITYLLUMAZINE SYNTHASE"/>
    <property type="match status" value="1"/>
</dbReference>
<dbReference type="RefSeq" id="WP_049726150.1">
    <property type="nucleotide sequence ID" value="NZ_CP012154.1"/>
</dbReference>
<keyword evidence="9" id="KW-1185">Reference proteome</keyword>
<dbReference type="AlphaFoldDB" id="A0A0K0XY37"/>
<evidence type="ECO:0000256" key="3">
    <source>
        <dbReference type="ARBA" id="ARBA00012664"/>
    </source>
</evidence>
<dbReference type="Proteomes" id="UP000066624">
    <property type="component" value="Chromosome"/>
</dbReference>
<dbReference type="InterPro" id="IPR002180">
    <property type="entry name" value="LS/RS"/>
</dbReference>
<dbReference type="EMBL" id="CP012154">
    <property type="protein sequence ID" value="AKS42598.1"/>
    <property type="molecule type" value="Genomic_DNA"/>
</dbReference>
<evidence type="ECO:0000313" key="8">
    <source>
        <dbReference type="EMBL" id="AKS42598.1"/>
    </source>
</evidence>
<dbReference type="SUPFAM" id="SSF52121">
    <property type="entry name" value="Lumazine synthase"/>
    <property type="match status" value="1"/>
</dbReference>
<evidence type="ECO:0000256" key="6">
    <source>
        <dbReference type="ARBA" id="ARBA00048785"/>
    </source>
</evidence>
<protein>
    <recommendedName>
        <fullName evidence="3 7">6,7-dimethyl-8-ribityllumazine synthase</fullName>
        <shortName evidence="7">DMRL synthase</shortName>
        <shortName evidence="7">LS</shortName>
        <shortName evidence="7">Lumazine synthase</shortName>
        <ecNumber evidence="3 7">2.5.1.78</ecNumber>
    </recommendedName>
</protein>
<dbReference type="PANTHER" id="PTHR21058">
    <property type="entry name" value="6,7-DIMETHYL-8-RIBITYLLUMAZINE SYNTHASE DMRL SYNTHASE LUMAZINE SYNTHASE"/>
    <property type="match status" value="1"/>
</dbReference>
<dbReference type="GO" id="GO:0005829">
    <property type="term" value="C:cytosol"/>
    <property type="evidence" value="ECO:0007669"/>
    <property type="project" value="TreeGrafter"/>
</dbReference>
<dbReference type="UniPathway" id="UPA00275">
    <property type="reaction ID" value="UER00404"/>
</dbReference>
<feature type="binding site" evidence="7">
    <location>
        <begin position="86"/>
        <end position="87"/>
    </location>
    <ligand>
        <name>(2S)-2-hydroxy-3-oxobutyl phosphate</name>
        <dbReference type="ChEBI" id="CHEBI:58830"/>
    </ligand>
</feature>
<comment type="pathway">
    <text evidence="1 7">Cofactor biosynthesis; riboflavin biosynthesis; riboflavin from 2-hydroxy-3-oxobutyl phosphate and 5-amino-6-(D-ribitylamino)uracil: step 1/2.</text>
</comment>
<feature type="binding site" evidence="7">
    <location>
        <begin position="81"/>
        <end position="83"/>
    </location>
    <ligand>
        <name>5-amino-6-(D-ribitylamino)uracil</name>
        <dbReference type="ChEBI" id="CHEBI:15934"/>
    </ligand>
</feature>
<dbReference type="CDD" id="cd09209">
    <property type="entry name" value="Lumazine_synthase-I"/>
    <property type="match status" value="1"/>
</dbReference>
<dbReference type="HAMAP" id="MF_00178">
    <property type="entry name" value="Lumazine_synth"/>
    <property type="match status" value="1"/>
</dbReference>
<dbReference type="InterPro" id="IPR036467">
    <property type="entry name" value="LS/RS_sf"/>
</dbReference>
<evidence type="ECO:0000256" key="5">
    <source>
        <dbReference type="ARBA" id="ARBA00022679"/>
    </source>
</evidence>
<evidence type="ECO:0000313" key="9">
    <source>
        <dbReference type="Proteomes" id="UP000066624"/>
    </source>
</evidence>
<comment type="similarity">
    <text evidence="2 7">Belongs to the DMRL synthase family.</text>
</comment>
<dbReference type="OrthoDB" id="9809709at2"/>
<feature type="binding site" evidence="7">
    <location>
        <position position="128"/>
    </location>
    <ligand>
        <name>(2S)-2-hydroxy-3-oxobutyl phosphate</name>
        <dbReference type="ChEBI" id="CHEBI:58830"/>
    </ligand>
</feature>
<evidence type="ECO:0000256" key="7">
    <source>
        <dbReference type="HAMAP-Rule" id="MF_00178"/>
    </source>
</evidence>
<dbReference type="PATRIC" id="fig|1579979.3.peg.2284"/>
<feature type="binding site" evidence="7">
    <location>
        <begin position="57"/>
        <end position="59"/>
    </location>
    <ligand>
        <name>5-amino-6-(D-ribitylamino)uracil</name>
        <dbReference type="ChEBI" id="CHEBI:15934"/>
    </ligand>
</feature>
<keyword evidence="4 7" id="KW-0686">Riboflavin biosynthesis</keyword>
<evidence type="ECO:0000256" key="1">
    <source>
        <dbReference type="ARBA" id="ARBA00004917"/>
    </source>
</evidence>
<comment type="subunit">
    <text evidence="7">Forms an icosahedral capsid composed of 60 subunits, arranged as a dodecamer of pentamers.</text>
</comment>
<sequence>MTEQVTNSTETAGARIALVTASFNEPVTGLLLEGCRATLLEKGLRQSDLEEYRVPGAWELPLACQKLVNTGRYAAVIALGAVIRGETAHFDFISAECARGLQQVSLDSGVPVAFGVLTTENGEQAMDRADPARKNKGREVALAALAMVALNEEIADVS</sequence>
<dbReference type="GO" id="GO:0000906">
    <property type="term" value="F:6,7-dimethyl-8-ribityllumazine synthase activity"/>
    <property type="evidence" value="ECO:0007669"/>
    <property type="project" value="UniProtKB-UniRule"/>
</dbReference>
<accession>A0A0K0XY37</accession>
<name>A0A0K0XY37_9GAMM</name>
<dbReference type="STRING" id="1579979.WM2015_2235"/>
<dbReference type="GO" id="GO:0009349">
    <property type="term" value="C:riboflavin synthase complex"/>
    <property type="evidence" value="ECO:0007669"/>
    <property type="project" value="UniProtKB-UniRule"/>
</dbReference>
<feature type="binding site" evidence="7">
    <location>
        <position position="114"/>
    </location>
    <ligand>
        <name>5-amino-6-(D-ribitylamino)uracil</name>
        <dbReference type="ChEBI" id="CHEBI:15934"/>
    </ligand>
</feature>
<dbReference type="Gene3D" id="3.40.50.960">
    <property type="entry name" value="Lumazine/riboflavin synthase"/>
    <property type="match status" value="1"/>
</dbReference>
<organism evidence="8 9">
    <name type="scientific">Wenzhouxiangella marina</name>
    <dbReference type="NCBI Taxonomy" id="1579979"/>
    <lineage>
        <taxon>Bacteria</taxon>
        <taxon>Pseudomonadati</taxon>
        <taxon>Pseudomonadota</taxon>
        <taxon>Gammaproteobacteria</taxon>
        <taxon>Chromatiales</taxon>
        <taxon>Wenzhouxiangellaceae</taxon>
        <taxon>Wenzhouxiangella</taxon>
    </lineage>
</organism>
<comment type="catalytic activity">
    <reaction evidence="6 7">
        <text>(2S)-2-hydroxy-3-oxobutyl phosphate + 5-amino-6-(D-ribitylamino)uracil = 6,7-dimethyl-8-(1-D-ribityl)lumazine + phosphate + 2 H2O + H(+)</text>
        <dbReference type="Rhea" id="RHEA:26152"/>
        <dbReference type="ChEBI" id="CHEBI:15377"/>
        <dbReference type="ChEBI" id="CHEBI:15378"/>
        <dbReference type="ChEBI" id="CHEBI:15934"/>
        <dbReference type="ChEBI" id="CHEBI:43474"/>
        <dbReference type="ChEBI" id="CHEBI:58201"/>
        <dbReference type="ChEBI" id="CHEBI:58830"/>
        <dbReference type="EC" id="2.5.1.78"/>
    </reaction>
</comment>
<reference evidence="8 9" key="1">
    <citation type="submission" date="2015-07" db="EMBL/GenBank/DDBJ databases">
        <authorList>
            <person name="Noorani M."/>
        </authorList>
    </citation>
    <scope>NUCLEOTIDE SEQUENCE [LARGE SCALE GENOMIC DNA]</scope>
    <source>
        <strain evidence="8 9">KCTC 42284</strain>
    </source>
</reference>
<gene>
    <name evidence="7" type="primary">ribH</name>
    <name evidence="8" type="ORF">WM2015_2235</name>
</gene>